<organism evidence="1">
    <name type="scientific">Siphoviridae sp. ctylc9</name>
    <dbReference type="NCBI Taxonomy" id="2827977"/>
    <lineage>
        <taxon>Viruses</taxon>
        <taxon>Duplodnaviria</taxon>
        <taxon>Heunggongvirae</taxon>
        <taxon>Uroviricota</taxon>
        <taxon>Caudoviricetes</taxon>
    </lineage>
</organism>
<proteinExistence type="predicted"/>
<sequence>MFKDDYIEKLIERTIECPKNMDNEEIIKLYNEVQNVFKSFKYSKEEKEKLKRKGQLESLTMIYDGIK</sequence>
<protein>
    <submittedName>
        <fullName evidence="1">Uncharacterized protein</fullName>
    </submittedName>
</protein>
<name>A0A8S5S8R4_9CAUD</name>
<accession>A0A8S5S8R4</accession>
<dbReference type="EMBL" id="BK032554">
    <property type="protein sequence ID" value="DAF47326.1"/>
    <property type="molecule type" value="Genomic_DNA"/>
</dbReference>
<reference evidence="1" key="1">
    <citation type="journal article" date="2021" name="Proc. Natl. Acad. Sci. U.S.A.">
        <title>A Catalog of Tens of Thousands of Viruses from Human Metagenomes Reveals Hidden Associations with Chronic Diseases.</title>
        <authorList>
            <person name="Tisza M.J."/>
            <person name="Buck C.B."/>
        </authorList>
    </citation>
    <scope>NUCLEOTIDE SEQUENCE</scope>
    <source>
        <strain evidence="1">Ctylc9</strain>
    </source>
</reference>
<evidence type="ECO:0000313" key="1">
    <source>
        <dbReference type="EMBL" id="DAF47326.1"/>
    </source>
</evidence>